<proteinExistence type="predicted"/>
<dbReference type="EMBL" id="LAZR01018243">
    <property type="protein sequence ID" value="KKL97128.1"/>
    <property type="molecule type" value="Genomic_DNA"/>
</dbReference>
<comment type="caution">
    <text evidence="1">The sequence shown here is derived from an EMBL/GenBank/DDBJ whole genome shotgun (WGS) entry which is preliminary data.</text>
</comment>
<evidence type="ECO:0000313" key="1">
    <source>
        <dbReference type="EMBL" id="KKL97128.1"/>
    </source>
</evidence>
<name>A0A0F9GEC9_9ZZZZ</name>
<gene>
    <name evidence="1" type="ORF">LCGC14_1837600</name>
</gene>
<organism evidence="1">
    <name type="scientific">marine sediment metagenome</name>
    <dbReference type="NCBI Taxonomy" id="412755"/>
    <lineage>
        <taxon>unclassified sequences</taxon>
        <taxon>metagenomes</taxon>
        <taxon>ecological metagenomes</taxon>
    </lineage>
</organism>
<sequence>MKKILALMVAIVMVMGLAGFVLALETHHPAKKDNDGRISKPGKSIAVMYVTDWVSEGDTSDAFETTIGVNDPSADRTIDFPDASGTVALTESLGTAMALTDAKMLMGASTGLAVEKTLTLTGDVTATFLNSGNAVASLETGTDAQLMVYNAGDGWGPDTASGDVTIDNTGAFTIGANKIGTAEFNVTTVNVPIANAATSGTATVTSGSTILGVYAFANVTEEIANIAAISSTTLTVTLAAAATESADLAVIWRVIILEP</sequence>
<protein>
    <submittedName>
        <fullName evidence="1">Uncharacterized protein</fullName>
    </submittedName>
</protein>
<dbReference type="AlphaFoldDB" id="A0A0F9GEC9"/>
<accession>A0A0F9GEC9</accession>
<reference evidence="1" key="1">
    <citation type="journal article" date="2015" name="Nature">
        <title>Complex archaea that bridge the gap between prokaryotes and eukaryotes.</title>
        <authorList>
            <person name="Spang A."/>
            <person name="Saw J.H."/>
            <person name="Jorgensen S.L."/>
            <person name="Zaremba-Niedzwiedzka K."/>
            <person name="Martijn J."/>
            <person name="Lind A.E."/>
            <person name="van Eijk R."/>
            <person name="Schleper C."/>
            <person name="Guy L."/>
            <person name="Ettema T.J."/>
        </authorList>
    </citation>
    <scope>NUCLEOTIDE SEQUENCE</scope>
</reference>